<name>A0A7S1RYL9_ALECA</name>
<keyword evidence="1" id="KW-0472">Membrane</keyword>
<evidence type="ECO:0000256" key="1">
    <source>
        <dbReference type="SAM" id="Phobius"/>
    </source>
</evidence>
<proteinExistence type="predicted"/>
<organism evidence="2">
    <name type="scientific">Alexandrium catenella</name>
    <name type="common">Red tide dinoflagellate</name>
    <name type="synonym">Gonyaulax catenella</name>
    <dbReference type="NCBI Taxonomy" id="2925"/>
    <lineage>
        <taxon>Eukaryota</taxon>
        <taxon>Sar</taxon>
        <taxon>Alveolata</taxon>
        <taxon>Dinophyceae</taxon>
        <taxon>Gonyaulacales</taxon>
        <taxon>Pyrocystaceae</taxon>
        <taxon>Alexandrium</taxon>
    </lineage>
</organism>
<feature type="transmembrane region" description="Helical" evidence="1">
    <location>
        <begin position="96"/>
        <end position="120"/>
    </location>
</feature>
<sequence length="229" mass="25073">MELPAREVLASQAMQGHAVYGLNIPDPRLAKLTKRVLCIVIFTSVVAVVNSLWNYIAGQTGNGTRVSPFMVLLSLGIALLVPCCGYFGAKKNDRNLTGWFCGCNFLGGCLGIFSLVMSFVGLQGLHFLVDNCTPETRHDHCPSPDQWTSLCPDMSAYTAQECYDHLQGAMANLDRTLHLSVITSVPTVALQCLSFVWGKRLHDELGSGQVIHRPPQFATQAGFTQPFRQ</sequence>
<feature type="transmembrane region" description="Helical" evidence="1">
    <location>
        <begin position="36"/>
        <end position="57"/>
    </location>
</feature>
<keyword evidence="1" id="KW-1133">Transmembrane helix</keyword>
<dbReference type="EMBL" id="HBGE01095015">
    <property type="protein sequence ID" value="CAD9179785.1"/>
    <property type="molecule type" value="Transcribed_RNA"/>
</dbReference>
<reference evidence="2" key="1">
    <citation type="submission" date="2021-01" db="EMBL/GenBank/DDBJ databases">
        <authorList>
            <person name="Corre E."/>
            <person name="Pelletier E."/>
            <person name="Niang G."/>
            <person name="Scheremetjew M."/>
            <person name="Finn R."/>
            <person name="Kale V."/>
            <person name="Holt S."/>
            <person name="Cochrane G."/>
            <person name="Meng A."/>
            <person name="Brown T."/>
            <person name="Cohen L."/>
        </authorList>
    </citation>
    <scope>NUCLEOTIDE SEQUENCE</scope>
    <source>
        <strain evidence="2">OF101</strain>
    </source>
</reference>
<feature type="transmembrane region" description="Helical" evidence="1">
    <location>
        <begin position="69"/>
        <end position="89"/>
    </location>
</feature>
<evidence type="ECO:0000313" key="2">
    <source>
        <dbReference type="EMBL" id="CAD9179785.1"/>
    </source>
</evidence>
<gene>
    <name evidence="2" type="ORF">ACAT0790_LOCUS56557</name>
</gene>
<keyword evidence="1" id="KW-0812">Transmembrane</keyword>
<protein>
    <submittedName>
        <fullName evidence="2">Uncharacterized protein</fullName>
    </submittedName>
</protein>
<accession>A0A7S1RYL9</accession>
<dbReference type="AlphaFoldDB" id="A0A7S1RYL9"/>